<dbReference type="InterPro" id="IPR029062">
    <property type="entry name" value="Class_I_gatase-like"/>
</dbReference>
<comment type="function">
    <text evidence="10 12">Catalyzes the ATP-dependent amination of UTP to CTP with either L-glutamine or ammonia as the source of nitrogen.</text>
</comment>
<evidence type="ECO:0000256" key="3">
    <source>
        <dbReference type="ARBA" id="ARBA00012291"/>
    </source>
</evidence>
<dbReference type="GO" id="GO:0044210">
    <property type="term" value="P:'de novo' CTP biosynthetic process"/>
    <property type="evidence" value="ECO:0007669"/>
    <property type="project" value="UniProtKB-UniRule"/>
</dbReference>
<dbReference type="Pfam" id="PF06418">
    <property type="entry name" value="CTP_synth_N"/>
    <property type="match status" value="1"/>
</dbReference>
<dbReference type="EC" id="6.3.4.2" evidence="3 12"/>
<keyword evidence="6 12" id="KW-0067">ATP-binding</keyword>
<evidence type="ECO:0000313" key="15">
    <source>
        <dbReference type="EMBL" id="KAE8148710.1"/>
    </source>
</evidence>
<keyword evidence="16" id="KW-1185">Reference proteome</keyword>
<evidence type="ECO:0000256" key="7">
    <source>
        <dbReference type="ARBA" id="ARBA00022962"/>
    </source>
</evidence>
<evidence type="ECO:0000256" key="8">
    <source>
        <dbReference type="ARBA" id="ARBA00022975"/>
    </source>
</evidence>
<dbReference type="GO" id="GO:0005524">
    <property type="term" value="F:ATP binding"/>
    <property type="evidence" value="ECO:0007669"/>
    <property type="project" value="UniProtKB-KW"/>
</dbReference>
<comment type="similarity">
    <text evidence="2 12">Belongs to the CTP synthase family.</text>
</comment>
<keyword evidence="5 12" id="KW-0547">Nucleotide-binding</keyword>
<evidence type="ECO:0000256" key="5">
    <source>
        <dbReference type="ARBA" id="ARBA00022741"/>
    </source>
</evidence>
<feature type="domain" description="Glutamine amidotransferase" evidence="13">
    <location>
        <begin position="315"/>
        <end position="551"/>
    </location>
</feature>
<evidence type="ECO:0000256" key="11">
    <source>
        <dbReference type="ARBA" id="ARBA00070745"/>
    </source>
</evidence>
<dbReference type="InterPro" id="IPR033828">
    <property type="entry name" value="GATase1_CTP_Synthase"/>
</dbReference>
<protein>
    <recommendedName>
        <fullName evidence="11 12">CTP synthase</fullName>
        <ecNumber evidence="3 12">6.3.4.2</ecNumber>
    </recommendedName>
    <alternativeName>
        <fullName evidence="12">UTP--ammonia ligase</fullName>
    </alternativeName>
</protein>
<dbReference type="SUPFAM" id="SSF52540">
    <property type="entry name" value="P-loop containing nucleoside triphosphate hydrolases"/>
    <property type="match status" value="1"/>
</dbReference>
<dbReference type="InterPro" id="IPR027417">
    <property type="entry name" value="P-loop_NTPase"/>
</dbReference>
<evidence type="ECO:0000256" key="9">
    <source>
        <dbReference type="ARBA" id="ARBA00047781"/>
    </source>
</evidence>
<dbReference type="SUPFAM" id="SSF52317">
    <property type="entry name" value="Class I glutamine amidotransferase-like"/>
    <property type="match status" value="1"/>
</dbReference>
<dbReference type="OrthoDB" id="1739076at2759"/>
<evidence type="ECO:0000256" key="2">
    <source>
        <dbReference type="ARBA" id="ARBA00007533"/>
    </source>
</evidence>
<sequence>MKYVLVSGGVISGVGKGIIASSCGLLLKSAGLTVSSIKIDPYLNIDAGLMNPLEHGEVFVCDDGAETDLDLGNYERYLGVTLGGDNNITTGKIYHHVITKERRGDYLGKTVQIVPHLTNEIQNWVEKVAKVSVDDSGREPDVCISELGGTVGDIESAPFVEAMAQLQRRAGKDNFLQIQVSYVPLIGSEQKTKPTQRAISDVRSAGLRPDVIACRCETPLEEATIQKIANSCQVERNQVVGVHNVPSTYQVPILLAKQGFLTTLIDLLQVNSIAKDPKVVDNGKLIWQEWQGLASSQTHILETVKIALVGKYTSLHDSYMSVSKALEHAAMHCRKKLDLVWIESTHLEEEHRSNNPAEYYAAWHNLSTANGLLVPGGFGSRGTTGMVKAAQWARTENVPYLGICLGMQLAVVEFARHVCGMDKASSAEFDEQCEQPVIIYMPEIDKSKMGGTMRLGKRATVFQPGTEWSRLRKLYGEKQEVWERHRHRYEVNPELISELEKGGLSFIGKDEAGERMEIIELKDHKWYVGVQFHPEYLSRVLAPSKTFLGFFAAAAGCLEEITEAYKDRHDLSHKIPVV</sequence>
<evidence type="ECO:0000256" key="4">
    <source>
        <dbReference type="ARBA" id="ARBA00022598"/>
    </source>
</evidence>
<feature type="domain" description="CTP synthase N-terminal" evidence="14">
    <location>
        <begin position="2"/>
        <end position="269"/>
    </location>
</feature>
<evidence type="ECO:0000256" key="6">
    <source>
        <dbReference type="ARBA" id="ARBA00022840"/>
    </source>
</evidence>
<evidence type="ECO:0000259" key="13">
    <source>
        <dbReference type="Pfam" id="PF00117"/>
    </source>
</evidence>
<comment type="catalytic activity">
    <reaction evidence="9 12">
        <text>UTP + L-glutamine + ATP + H2O = CTP + L-glutamate + ADP + phosphate + 2 H(+)</text>
        <dbReference type="Rhea" id="RHEA:26426"/>
        <dbReference type="ChEBI" id="CHEBI:15377"/>
        <dbReference type="ChEBI" id="CHEBI:15378"/>
        <dbReference type="ChEBI" id="CHEBI:29985"/>
        <dbReference type="ChEBI" id="CHEBI:30616"/>
        <dbReference type="ChEBI" id="CHEBI:37563"/>
        <dbReference type="ChEBI" id="CHEBI:43474"/>
        <dbReference type="ChEBI" id="CHEBI:46398"/>
        <dbReference type="ChEBI" id="CHEBI:58359"/>
        <dbReference type="ChEBI" id="CHEBI:456216"/>
        <dbReference type="EC" id="6.3.4.2"/>
    </reaction>
</comment>
<dbReference type="InterPro" id="IPR017456">
    <property type="entry name" value="CTP_synthase_N"/>
</dbReference>
<dbReference type="GO" id="GO:0042802">
    <property type="term" value="F:identical protein binding"/>
    <property type="evidence" value="ECO:0007669"/>
    <property type="project" value="TreeGrafter"/>
</dbReference>
<name>A0A5N6TQY4_ASPAV</name>
<organism evidence="15 16">
    <name type="scientific">Aspergillus avenaceus</name>
    <dbReference type="NCBI Taxonomy" id="36643"/>
    <lineage>
        <taxon>Eukaryota</taxon>
        <taxon>Fungi</taxon>
        <taxon>Dikarya</taxon>
        <taxon>Ascomycota</taxon>
        <taxon>Pezizomycotina</taxon>
        <taxon>Eurotiomycetes</taxon>
        <taxon>Eurotiomycetidae</taxon>
        <taxon>Eurotiales</taxon>
        <taxon>Aspergillaceae</taxon>
        <taxon>Aspergillus</taxon>
        <taxon>Aspergillus subgen. Circumdati</taxon>
    </lineage>
</organism>
<dbReference type="GO" id="GO:0019856">
    <property type="term" value="P:pyrimidine nucleobase biosynthetic process"/>
    <property type="evidence" value="ECO:0007669"/>
    <property type="project" value="TreeGrafter"/>
</dbReference>
<dbReference type="CDD" id="cd03113">
    <property type="entry name" value="CTPS_N"/>
    <property type="match status" value="1"/>
</dbReference>
<dbReference type="Gene3D" id="3.40.50.880">
    <property type="match status" value="1"/>
</dbReference>
<proteinExistence type="inferred from homology"/>
<dbReference type="GO" id="GO:0097268">
    <property type="term" value="C:cytoophidium"/>
    <property type="evidence" value="ECO:0007669"/>
    <property type="project" value="UniProtKB-ARBA"/>
</dbReference>
<keyword evidence="4 12" id="KW-0436">Ligase</keyword>
<dbReference type="Proteomes" id="UP000325780">
    <property type="component" value="Unassembled WGS sequence"/>
</dbReference>
<dbReference type="Gene3D" id="3.40.50.300">
    <property type="entry name" value="P-loop containing nucleotide triphosphate hydrolases"/>
    <property type="match status" value="1"/>
</dbReference>
<dbReference type="PANTHER" id="PTHR11550:SF0">
    <property type="entry name" value="CTP SYNTHASE-RELATED"/>
    <property type="match status" value="1"/>
</dbReference>
<dbReference type="GO" id="GO:0005737">
    <property type="term" value="C:cytoplasm"/>
    <property type="evidence" value="ECO:0007669"/>
    <property type="project" value="TreeGrafter"/>
</dbReference>
<evidence type="ECO:0000256" key="10">
    <source>
        <dbReference type="ARBA" id="ARBA00054275"/>
    </source>
</evidence>
<dbReference type="UniPathway" id="UPA00159">
    <property type="reaction ID" value="UER00277"/>
</dbReference>
<evidence type="ECO:0000259" key="14">
    <source>
        <dbReference type="Pfam" id="PF06418"/>
    </source>
</evidence>
<dbReference type="NCBIfam" id="NF003792">
    <property type="entry name" value="PRK05380.1"/>
    <property type="match status" value="1"/>
</dbReference>
<dbReference type="GO" id="GO:0003883">
    <property type="term" value="F:CTP synthase activity"/>
    <property type="evidence" value="ECO:0007669"/>
    <property type="project" value="UniProtKB-UniRule"/>
</dbReference>
<keyword evidence="8 12" id="KW-0665">Pyrimidine biosynthesis</keyword>
<dbReference type="InterPro" id="IPR004468">
    <property type="entry name" value="CTP_synthase"/>
</dbReference>
<dbReference type="AlphaFoldDB" id="A0A5N6TQY4"/>
<dbReference type="NCBIfam" id="TIGR00337">
    <property type="entry name" value="PyrG"/>
    <property type="match status" value="1"/>
</dbReference>
<evidence type="ECO:0000313" key="16">
    <source>
        <dbReference type="Proteomes" id="UP000325780"/>
    </source>
</evidence>
<reference evidence="15 16" key="1">
    <citation type="submission" date="2019-04" db="EMBL/GenBank/DDBJ databases">
        <title>Friends and foes A comparative genomics study of 23 Aspergillus species from section Flavi.</title>
        <authorList>
            <consortium name="DOE Joint Genome Institute"/>
            <person name="Kjaerbolling I."/>
            <person name="Vesth T."/>
            <person name="Frisvad J.C."/>
            <person name="Nybo J.L."/>
            <person name="Theobald S."/>
            <person name="Kildgaard S."/>
            <person name="Isbrandt T."/>
            <person name="Kuo A."/>
            <person name="Sato A."/>
            <person name="Lyhne E.K."/>
            <person name="Kogle M.E."/>
            <person name="Wiebenga A."/>
            <person name="Kun R.S."/>
            <person name="Lubbers R.J."/>
            <person name="Makela M.R."/>
            <person name="Barry K."/>
            <person name="Chovatia M."/>
            <person name="Clum A."/>
            <person name="Daum C."/>
            <person name="Haridas S."/>
            <person name="He G."/>
            <person name="LaButti K."/>
            <person name="Lipzen A."/>
            <person name="Mondo S."/>
            <person name="Riley R."/>
            <person name="Salamov A."/>
            <person name="Simmons B.A."/>
            <person name="Magnuson J.K."/>
            <person name="Henrissat B."/>
            <person name="Mortensen U.H."/>
            <person name="Larsen T.O."/>
            <person name="Devries R.P."/>
            <person name="Grigoriev I.V."/>
            <person name="Machida M."/>
            <person name="Baker S.E."/>
            <person name="Andersen M.R."/>
        </authorList>
    </citation>
    <scope>NUCLEOTIDE SEQUENCE [LARGE SCALE GENOMIC DNA]</scope>
    <source>
        <strain evidence="15 16">IBT 18842</strain>
    </source>
</reference>
<dbReference type="Pfam" id="PF00117">
    <property type="entry name" value="GATase"/>
    <property type="match status" value="1"/>
</dbReference>
<evidence type="ECO:0000256" key="1">
    <source>
        <dbReference type="ARBA" id="ARBA00005171"/>
    </source>
</evidence>
<dbReference type="PROSITE" id="PS51273">
    <property type="entry name" value="GATASE_TYPE_1"/>
    <property type="match status" value="1"/>
</dbReference>
<gene>
    <name evidence="15" type="ORF">BDV25DRAFT_157743</name>
</gene>
<dbReference type="FunFam" id="3.40.50.300:FF:000207">
    <property type="entry name" value="CTP synthase"/>
    <property type="match status" value="1"/>
</dbReference>
<dbReference type="FunFam" id="3.40.50.880:FF:000005">
    <property type="entry name" value="CTP synthase"/>
    <property type="match status" value="1"/>
</dbReference>
<comment type="pathway">
    <text evidence="1 12">Pyrimidine metabolism; CTP biosynthesis via de novo pathway; CTP from UDP: step 2/2.</text>
</comment>
<dbReference type="CDD" id="cd01746">
    <property type="entry name" value="GATase1_CTP_Synthase"/>
    <property type="match status" value="1"/>
</dbReference>
<dbReference type="PANTHER" id="PTHR11550">
    <property type="entry name" value="CTP SYNTHASE"/>
    <property type="match status" value="1"/>
</dbReference>
<dbReference type="InterPro" id="IPR017926">
    <property type="entry name" value="GATASE"/>
</dbReference>
<keyword evidence="7 12" id="KW-0315">Glutamine amidotransferase</keyword>
<evidence type="ECO:0000256" key="12">
    <source>
        <dbReference type="RuleBase" id="RU810713"/>
    </source>
</evidence>
<accession>A0A5N6TQY4</accession>
<dbReference type="EMBL" id="ML742149">
    <property type="protein sequence ID" value="KAE8148710.1"/>
    <property type="molecule type" value="Genomic_DNA"/>
</dbReference>